<keyword evidence="2" id="KW-0963">Cytoplasm</keyword>
<evidence type="ECO:0000256" key="3">
    <source>
        <dbReference type="ARBA" id="ARBA00022860"/>
    </source>
</evidence>
<dbReference type="GO" id="GO:0000922">
    <property type="term" value="C:spindle pole"/>
    <property type="evidence" value="ECO:0007669"/>
    <property type="project" value="TreeGrafter"/>
</dbReference>
<accession>A0A6A0GW17</accession>
<dbReference type="OrthoDB" id="2148418at2759"/>
<organism evidence="7">
    <name type="scientific">Hyalella azteca</name>
    <name type="common">Amphipod</name>
    <dbReference type="NCBI Taxonomy" id="294128"/>
    <lineage>
        <taxon>Eukaryota</taxon>
        <taxon>Metazoa</taxon>
        <taxon>Ecdysozoa</taxon>
        <taxon>Arthropoda</taxon>
        <taxon>Crustacea</taxon>
        <taxon>Multicrustacea</taxon>
        <taxon>Malacostraca</taxon>
        <taxon>Eumalacostraca</taxon>
        <taxon>Peracarida</taxon>
        <taxon>Amphipoda</taxon>
        <taxon>Senticaudata</taxon>
        <taxon>Talitrida</taxon>
        <taxon>Talitroidea</taxon>
        <taxon>Hyalellidae</taxon>
        <taxon>Hyalella</taxon>
    </lineage>
</organism>
<protein>
    <recommendedName>
        <fullName evidence="6">Calponin-homology (CH) domain-containing protein</fullName>
    </recommendedName>
</protein>
<evidence type="ECO:0000256" key="1">
    <source>
        <dbReference type="ARBA" id="ARBA00004496"/>
    </source>
</evidence>
<dbReference type="EMBL" id="JQDR03013219">
    <property type="protein sequence ID" value="KAA0190021.1"/>
    <property type="molecule type" value="Genomic_DNA"/>
</dbReference>
<evidence type="ECO:0000256" key="5">
    <source>
        <dbReference type="SAM" id="MobiDB-lite"/>
    </source>
</evidence>
<feature type="domain" description="Calponin-homology (CH)" evidence="6">
    <location>
        <begin position="1149"/>
        <end position="1307"/>
    </location>
</feature>
<reference evidence="7" key="1">
    <citation type="submission" date="2014-08" db="EMBL/GenBank/DDBJ databases">
        <authorList>
            <person name="Murali S."/>
            <person name="Richards S."/>
            <person name="Bandaranaike D."/>
            <person name="Bellair M."/>
            <person name="Blankenburg K."/>
            <person name="Chao H."/>
            <person name="Dinh H."/>
            <person name="Doddapaneni H."/>
            <person name="Dugan-Rocha S."/>
            <person name="Elkadiri S."/>
            <person name="Gnanaolivu R."/>
            <person name="Hughes D."/>
            <person name="Lee S."/>
            <person name="Li M."/>
            <person name="Ming W."/>
            <person name="Munidasa M."/>
            <person name="Muniz J."/>
            <person name="Nguyen L."/>
            <person name="Osuji N."/>
            <person name="Pu L.-L."/>
            <person name="Puazo M."/>
            <person name="Skinner E."/>
            <person name="Qu C."/>
            <person name="Quiroz J."/>
            <person name="Raj R."/>
            <person name="Weissenberger G."/>
            <person name="Xin Y."/>
            <person name="Zou X."/>
            <person name="Han Y."/>
            <person name="Worley K."/>
            <person name="Muzny D."/>
            <person name="Gibbs R."/>
        </authorList>
    </citation>
    <scope>NUCLEOTIDE SEQUENCE</scope>
    <source>
        <strain evidence="7">HAZT.00-mixed</strain>
        <tissue evidence="7">Whole organism</tissue>
    </source>
</reference>
<keyword evidence="3" id="KW-0112">Calmodulin-binding</keyword>
<comment type="caution">
    <text evidence="7">The sequence shown here is derived from an EMBL/GenBank/DDBJ whole genome shotgun (WGS) entry which is preliminary data.</text>
</comment>
<dbReference type="Pfam" id="PF15780">
    <property type="entry name" value="ASH"/>
    <property type="match status" value="1"/>
</dbReference>
<evidence type="ECO:0000256" key="2">
    <source>
        <dbReference type="ARBA" id="ARBA00022490"/>
    </source>
</evidence>
<comment type="subcellular location">
    <subcellularLocation>
        <location evidence="1">Cytoplasm</location>
    </subcellularLocation>
</comment>
<dbReference type="GO" id="GO:0000278">
    <property type="term" value="P:mitotic cell cycle"/>
    <property type="evidence" value="ECO:0007669"/>
    <property type="project" value="TreeGrafter"/>
</dbReference>
<dbReference type="PROSITE" id="PS50021">
    <property type="entry name" value="CH"/>
    <property type="match status" value="2"/>
</dbReference>
<dbReference type="Gene3D" id="1.10.418.10">
    <property type="entry name" value="Calponin-like domain"/>
    <property type="match status" value="2"/>
</dbReference>
<evidence type="ECO:0000259" key="6">
    <source>
        <dbReference type="PROSITE" id="PS50021"/>
    </source>
</evidence>
<feature type="region of interest" description="Disordered" evidence="5">
    <location>
        <begin position="551"/>
        <end position="572"/>
    </location>
</feature>
<feature type="domain" description="Calponin-homology (CH)" evidence="6">
    <location>
        <begin position="948"/>
        <end position="1086"/>
    </location>
</feature>
<evidence type="ECO:0000256" key="4">
    <source>
        <dbReference type="ARBA" id="ARBA00023054"/>
    </source>
</evidence>
<dbReference type="PANTHER" id="PTHR22706:SF1">
    <property type="entry name" value="ASSEMBLY FACTOR FOR SPINDLE MICROTUBULES"/>
    <property type="match status" value="1"/>
</dbReference>
<dbReference type="InterPro" id="IPR001715">
    <property type="entry name" value="CH_dom"/>
</dbReference>
<dbReference type="Pfam" id="PF11971">
    <property type="entry name" value="CAMSAP_CH"/>
    <property type="match status" value="1"/>
</dbReference>
<dbReference type="InterPro" id="IPR036872">
    <property type="entry name" value="CH_dom_sf"/>
</dbReference>
<reference evidence="7" key="3">
    <citation type="submission" date="2019-06" db="EMBL/GenBank/DDBJ databases">
        <authorList>
            <person name="Poynton C."/>
            <person name="Hasenbein S."/>
            <person name="Benoit J.B."/>
            <person name="Sepulveda M.S."/>
            <person name="Poelchau M.F."/>
            <person name="Murali S.C."/>
            <person name="Chen S."/>
            <person name="Glastad K.M."/>
            <person name="Werren J.H."/>
            <person name="Vineis J.H."/>
            <person name="Bowen J.L."/>
            <person name="Friedrich M."/>
            <person name="Jones J."/>
            <person name="Robertson H.M."/>
            <person name="Feyereisen R."/>
            <person name="Mechler-Hickson A."/>
            <person name="Mathers N."/>
            <person name="Lee C.E."/>
            <person name="Colbourne J.K."/>
            <person name="Biales A."/>
            <person name="Johnston J.S."/>
            <person name="Wellborn G.A."/>
            <person name="Rosendale A.J."/>
            <person name="Cridge A.G."/>
            <person name="Munoz-Torres M.C."/>
            <person name="Bain P.A."/>
            <person name="Manny A.R."/>
            <person name="Major K.M."/>
            <person name="Lambert F.N."/>
            <person name="Vulpe C.D."/>
            <person name="Tuck P."/>
            <person name="Blalock B.J."/>
            <person name="Lin Y.-Y."/>
            <person name="Smith M.E."/>
            <person name="Ochoa-Acuna H."/>
            <person name="Chen M.-J.M."/>
            <person name="Childers C.P."/>
            <person name="Qu J."/>
            <person name="Dugan S."/>
            <person name="Lee S.L."/>
            <person name="Chao H."/>
            <person name="Dinh H."/>
            <person name="Han Y."/>
            <person name="Doddapaneni H."/>
            <person name="Worley K.C."/>
            <person name="Muzny D.M."/>
            <person name="Gibbs R.A."/>
            <person name="Richards S."/>
        </authorList>
    </citation>
    <scope>NUCLEOTIDE SEQUENCE</scope>
    <source>
        <strain evidence="7">HAZT.00-mixed</strain>
        <tissue evidence="7">Whole organism</tissue>
    </source>
</reference>
<dbReference type="CDD" id="cd21224">
    <property type="entry name" value="CH_ASPM_rpt2"/>
    <property type="match status" value="1"/>
</dbReference>
<dbReference type="GO" id="GO:0007051">
    <property type="term" value="P:spindle organization"/>
    <property type="evidence" value="ECO:0007669"/>
    <property type="project" value="TreeGrafter"/>
</dbReference>
<name>A0A6A0GW17_HYAAZ</name>
<dbReference type="InterPro" id="IPR031549">
    <property type="entry name" value="ASH"/>
</dbReference>
<dbReference type="CDD" id="cd21223">
    <property type="entry name" value="CH_ASPM_rpt1"/>
    <property type="match status" value="1"/>
</dbReference>
<sequence length="1346" mass="150235">MSGQRFLVMDPSTMKEEQNVLQPCKMAAFFEISPSQKPMREKKVEEVSVLRLIHFTHCPKIDFDKVKFGNESTRILRILNPKDVTQEVVCEKLPSEESGFRISQTSMVLAPTESCDVEICWHPSKEGSVRETLQWRSSAGVRAQTVIFGNCFQPVVKKKKTRLETGMSRAKPAVVTVKASKNKLTDVNKENTAPGVRVTRPWVNVQPSQQKVPFKLTVQPQSFKFSENSTVGTQAMMAMQGEQLSLLKPSQALTMAKTFHLVMYRALLSEERLTCDAKLLDDVLGSPDEPLQELSDLEDQLRRLSTDTVTKETSILLPEDIVNLDHEAIMKQENCDHIHGDFDYKATTSEPVMIRPWKDEQVAGHDQCLPEPIFEQPHAVPHSNSEITKPKLDFCSTQAKSGEPAVNDQTFMCSSLSEFSFHPSNDPRRCSTGVKAAPSSEVAASRSYNTGKRLFVADEFENESKQPVTDANEAENTFVTATSPLTTIVENEKILSVGQSGTTVPKNLTFDKSQPTVETRIHVDVAQEDVSTVAEENVNTRGLQFIEISPPNKRKAMSPASKLPSWSKAKRSRFEPKPAVRVTVTALKLNSERRPIAGKVSVVSSKCKSPANSGARKANPHTVVLPVKGQPLKRGSSNLNLRAGNFGEASQDALSVTEVTGLSLSTSSSGESNYTRTSMRGGLKKAGSLMSIPVKVSTRSMKLAALAHHPNPFAAENMFYDNRWVEKQTAGFTRWLNFVLTPPEEENTAAASDKVEIKGLWAAAVKSGNELRAPTKEVLSLKAYTARGRLNRLRRAACRLYEQPSISQVIAKLEVAIDKKLIIMRKDRQIHMDVGMKQQLLQLLLCYNTLWLRLGLETVFGELLILQSNADVTSITRYIIFRLLSNPDIQRRFAHPSVPHSYKPGYEEAVQMFLNKKFLVLVLFLDSAKTNKLIDHDPCLFRKDAPFKSSREILLEYSRHFLSGVGDLTKHLGYLGYSVHHQQTSLDEFDYSVDNLATDLRCGIRLVRVSEILTNITVGSLSSKLRVPAVSRLQKVHNMTLALKQLQATQQNNSEELVTIYPPTEIVAGHRESTLGLLWAIISHAQLLTIVSLRRLREEVQYMQRSLAIRAHMDTVAATGRQELLSLLAEEKKVENSSCITAENSHGPDAVMLLLKRWVQLICAHYGLTVYNLTASLSDGRALCQVLHHYHPELLPLHLINDSTTYTMQLQKGVDLDVSADDSFSSMACADDVSQHERHQRLANEKANHAIFADKGVCEISLFTFSSQQLCSLGGVPLLVRSCELVNTIPDEKVMVTFLAHLCGRLLDLSEEIKAARVLQMAWRKRALRKQQERLEVKYGLLGKSA</sequence>
<dbReference type="Proteomes" id="UP000711488">
    <property type="component" value="Unassembled WGS sequence"/>
</dbReference>
<keyword evidence="4" id="KW-0175">Coiled coil</keyword>
<dbReference type="Gene3D" id="2.60.40.10">
    <property type="entry name" value="Immunoglobulins"/>
    <property type="match status" value="1"/>
</dbReference>
<dbReference type="GO" id="GO:0005516">
    <property type="term" value="F:calmodulin binding"/>
    <property type="evidence" value="ECO:0007669"/>
    <property type="project" value="UniProtKB-KW"/>
</dbReference>
<dbReference type="GO" id="GO:0051295">
    <property type="term" value="P:establishment of meiotic spindle localization"/>
    <property type="evidence" value="ECO:0007669"/>
    <property type="project" value="TreeGrafter"/>
</dbReference>
<evidence type="ECO:0000313" key="7">
    <source>
        <dbReference type="EMBL" id="KAA0190021.1"/>
    </source>
</evidence>
<dbReference type="PANTHER" id="PTHR22706">
    <property type="entry name" value="ASSEMBLY FACTOR FOR SPINDLE MICROTUBULES"/>
    <property type="match status" value="1"/>
</dbReference>
<dbReference type="InterPro" id="IPR013783">
    <property type="entry name" value="Ig-like_fold"/>
</dbReference>
<gene>
    <name evidence="7" type="ORF">HAZT_HAZT001707</name>
</gene>
<dbReference type="GO" id="GO:0005737">
    <property type="term" value="C:cytoplasm"/>
    <property type="evidence" value="ECO:0007669"/>
    <property type="project" value="UniProtKB-SubCell"/>
</dbReference>
<reference evidence="7" key="2">
    <citation type="journal article" date="2018" name="Environ. Sci. Technol.">
        <title>The Toxicogenome of Hyalella azteca: A Model for Sediment Ecotoxicology and Evolutionary Toxicology.</title>
        <authorList>
            <person name="Poynton H.C."/>
            <person name="Hasenbein S."/>
            <person name="Benoit J.B."/>
            <person name="Sepulveda M.S."/>
            <person name="Poelchau M.F."/>
            <person name="Hughes D.S.T."/>
            <person name="Murali S.C."/>
            <person name="Chen S."/>
            <person name="Glastad K.M."/>
            <person name="Goodisman M.A.D."/>
            <person name="Werren J.H."/>
            <person name="Vineis J.H."/>
            <person name="Bowen J.L."/>
            <person name="Friedrich M."/>
            <person name="Jones J."/>
            <person name="Robertson H.M."/>
            <person name="Feyereisen R."/>
            <person name="Mechler-Hickson A."/>
            <person name="Mathers N."/>
            <person name="Lee C.E."/>
            <person name="Colbourne J.K."/>
            <person name="Biales A."/>
            <person name="Johnston J.S."/>
            <person name="Wellborn G.A."/>
            <person name="Rosendale A.J."/>
            <person name="Cridge A.G."/>
            <person name="Munoz-Torres M.C."/>
            <person name="Bain P.A."/>
            <person name="Manny A.R."/>
            <person name="Major K.M."/>
            <person name="Lambert F.N."/>
            <person name="Vulpe C.D."/>
            <person name="Tuck P."/>
            <person name="Blalock B.J."/>
            <person name="Lin Y.Y."/>
            <person name="Smith M.E."/>
            <person name="Ochoa-Acuna H."/>
            <person name="Chen M.M."/>
            <person name="Childers C.P."/>
            <person name="Qu J."/>
            <person name="Dugan S."/>
            <person name="Lee S.L."/>
            <person name="Chao H."/>
            <person name="Dinh H."/>
            <person name="Han Y."/>
            <person name="Doddapaneni H."/>
            <person name="Worley K.C."/>
            <person name="Muzny D.M."/>
            <person name="Gibbs R.A."/>
            <person name="Richards S."/>
        </authorList>
    </citation>
    <scope>NUCLEOTIDE SEQUENCE</scope>
    <source>
        <strain evidence="7">HAZT.00-mixed</strain>
        <tissue evidence="7">Whole organism</tissue>
    </source>
</reference>
<dbReference type="InterPro" id="IPR022613">
    <property type="entry name" value="CH_CAMSAP_2"/>
</dbReference>
<proteinExistence type="predicted"/>
<dbReference type="InterPro" id="IPR051185">
    <property type="entry name" value="ASPM"/>
</dbReference>
<dbReference type="SUPFAM" id="SSF47576">
    <property type="entry name" value="Calponin-homology domain, CH-domain"/>
    <property type="match status" value="1"/>
</dbReference>